<dbReference type="AlphaFoldDB" id="A0A653CGB7"/>
<sequence>MLLPCNNLLKGFLESSFSSAITSTQQDTQRQPISSPSSSQVKYISNIHTALLDEEPFKKKLKLSEQDTVFNHPSCESLQEHNKTLNSSVASPKVVKRKFPGPAGLFDNSDVFTSCSLVNNDAHIEDFFLCSQRTMSTFEDGPWQQMTKDFSVLDGNIAIYDKFNIAWIKKKSNSKLFKAPFLAAIIQSYEITDGKVPTVNVTLQDRTGCIQATLLHSLYEEKVDYLTTGSVLVLKSFGVLCAQNSYCLTITQNNLLRIYSLQTKKIDSDKRTSVENIIIQDLDIKEILRNYHEPLVVTKNSCDSKTKRISNTRIRNAEATDPLCRDEANELNIPSVKPVSCIPSNECMQKNSNIIHASFESVRSSSCSNEMSSAKTFNFKKPVASNVTNSQRDVGNSFSQISVKTDKSEHTEIWKNLLEDVDAESLFSDF</sequence>
<protein>
    <recommendedName>
        <fullName evidence="1">Homologous recombination OB-fold protein OB-fold domain-containing protein</fullName>
    </recommendedName>
</protein>
<dbReference type="OrthoDB" id="21443at2759"/>
<keyword evidence="3" id="KW-1185">Reference proteome</keyword>
<gene>
    <name evidence="2" type="ORF">CALMAC_LOCUS8866</name>
</gene>
<evidence type="ECO:0000313" key="3">
    <source>
        <dbReference type="Proteomes" id="UP000410492"/>
    </source>
</evidence>
<organism evidence="2 3">
    <name type="scientific">Callosobruchus maculatus</name>
    <name type="common">Southern cowpea weevil</name>
    <name type="synonym">Pulse bruchid</name>
    <dbReference type="NCBI Taxonomy" id="64391"/>
    <lineage>
        <taxon>Eukaryota</taxon>
        <taxon>Metazoa</taxon>
        <taxon>Ecdysozoa</taxon>
        <taxon>Arthropoda</taxon>
        <taxon>Hexapoda</taxon>
        <taxon>Insecta</taxon>
        <taxon>Pterygota</taxon>
        <taxon>Neoptera</taxon>
        <taxon>Endopterygota</taxon>
        <taxon>Coleoptera</taxon>
        <taxon>Polyphaga</taxon>
        <taxon>Cucujiformia</taxon>
        <taxon>Chrysomeloidea</taxon>
        <taxon>Chrysomelidae</taxon>
        <taxon>Bruchinae</taxon>
        <taxon>Bruchini</taxon>
        <taxon>Callosobruchus</taxon>
    </lineage>
</organism>
<proteinExistence type="predicted"/>
<dbReference type="PANTHER" id="PTHR14523">
    <property type="entry name" value="UNCHARACTERIZED PROTEIN C17ORF53 HOMOLOG"/>
    <property type="match status" value="1"/>
</dbReference>
<dbReference type="InterPro" id="IPR058570">
    <property type="entry name" value="HROB_OB"/>
</dbReference>
<dbReference type="Pfam" id="PF15072">
    <property type="entry name" value="HROB"/>
    <property type="match status" value="1"/>
</dbReference>
<dbReference type="Proteomes" id="UP000410492">
    <property type="component" value="Unassembled WGS sequence"/>
</dbReference>
<evidence type="ECO:0000259" key="1">
    <source>
        <dbReference type="Pfam" id="PF15072"/>
    </source>
</evidence>
<feature type="domain" description="Homologous recombination OB-fold protein OB-fold" evidence="1">
    <location>
        <begin position="178"/>
        <end position="260"/>
    </location>
</feature>
<name>A0A653CGB7_CALMS</name>
<dbReference type="InterPro" id="IPR028045">
    <property type="entry name" value="HROB"/>
</dbReference>
<dbReference type="EMBL" id="CAACVG010007762">
    <property type="protein sequence ID" value="VEN46938.1"/>
    <property type="molecule type" value="Genomic_DNA"/>
</dbReference>
<accession>A0A653CGB7</accession>
<reference evidence="2 3" key="1">
    <citation type="submission" date="2019-01" db="EMBL/GenBank/DDBJ databases">
        <authorList>
            <person name="Sayadi A."/>
        </authorList>
    </citation>
    <scope>NUCLEOTIDE SEQUENCE [LARGE SCALE GENOMIC DNA]</scope>
</reference>
<dbReference type="PANTHER" id="PTHR14523:SF1">
    <property type="entry name" value="HOMOLOGOUS RECOMBINATION OB-FOLD PROTEIN"/>
    <property type="match status" value="1"/>
</dbReference>
<dbReference type="GO" id="GO:0000725">
    <property type="term" value="P:recombinational repair"/>
    <property type="evidence" value="ECO:0007669"/>
    <property type="project" value="InterPro"/>
</dbReference>
<evidence type="ECO:0000313" key="2">
    <source>
        <dbReference type="EMBL" id="VEN46938.1"/>
    </source>
</evidence>